<accession>A0AAV9UK30</accession>
<gene>
    <name evidence="1" type="ORF">TWF730_011307</name>
</gene>
<dbReference type="AlphaFoldDB" id="A0AAV9UK30"/>
<name>A0AAV9UK30_9PEZI</name>
<dbReference type="PANTHER" id="PTHR42085:SF4">
    <property type="entry name" value="F-BOX DOMAIN-CONTAINING PROTEIN"/>
    <property type="match status" value="1"/>
</dbReference>
<dbReference type="Proteomes" id="UP001373714">
    <property type="component" value="Unassembled WGS sequence"/>
</dbReference>
<evidence type="ECO:0000313" key="1">
    <source>
        <dbReference type="EMBL" id="KAK6343718.1"/>
    </source>
</evidence>
<dbReference type="InterPro" id="IPR038883">
    <property type="entry name" value="AN11006-like"/>
</dbReference>
<reference evidence="1 2" key="1">
    <citation type="submission" date="2019-10" db="EMBL/GenBank/DDBJ databases">
        <authorList>
            <person name="Palmer J.M."/>
        </authorList>
    </citation>
    <scope>NUCLEOTIDE SEQUENCE [LARGE SCALE GENOMIC DNA]</scope>
    <source>
        <strain evidence="1 2">TWF730</strain>
    </source>
</reference>
<protein>
    <submittedName>
        <fullName evidence="1">Uncharacterized protein</fullName>
    </submittedName>
</protein>
<evidence type="ECO:0000313" key="2">
    <source>
        <dbReference type="Proteomes" id="UP001373714"/>
    </source>
</evidence>
<organism evidence="1 2">
    <name type="scientific">Orbilia blumenaviensis</name>
    <dbReference type="NCBI Taxonomy" id="1796055"/>
    <lineage>
        <taxon>Eukaryota</taxon>
        <taxon>Fungi</taxon>
        <taxon>Dikarya</taxon>
        <taxon>Ascomycota</taxon>
        <taxon>Pezizomycotina</taxon>
        <taxon>Orbiliomycetes</taxon>
        <taxon>Orbiliales</taxon>
        <taxon>Orbiliaceae</taxon>
        <taxon>Orbilia</taxon>
    </lineage>
</organism>
<comment type="caution">
    <text evidence="1">The sequence shown here is derived from an EMBL/GenBank/DDBJ whole genome shotgun (WGS) entry which is preliminary data.</text>
</comment>
<proteinExistence type="predicted"/>
<keyword evidence="2" id="KW-1185">Reference proteome</keyword>
<dbReference type="EMBL" id="JAVHNS010000009">
    <property type="protein sequence ID" value="KAK6343718.1"/>
    <property type="molecule type" value="Genomic_DNA"/>
</dbReference>
<sequence length="394" mass="45492">MESQRSPFLRLPREIRDEIYKFLLIFDPPARIRSADLELPDPPKFEVVSVPNTILRVNKQIHSEAAEIFYGFNTFSVRISTLSLPRWGVSRRLDPCTIEYTAPWETMAFNCRRAHSLEEIDDPYEPLAGYEPDNQLNLEPGERSITWEYEYVESLDSSFYADKHIRTARIISRGEEKNILKMPAFRYHHLIRRINLDFIECAIPSILTGGHIQSAEYLRMMLFPALNRLENSLEDKGKGVEVNIVISAKRFRKDWENDVVSSWPVFTTDARLRLIAVQRIKGYIALCRFLWPLSTMQWKSNRISTVFDEQYPGLMEQEFERCRLLDGPTDDAVGRQPKEIPTEVVGGSVGSMWAFVRGRLGVIGIGRCVTLGIIICPVSWPRGRMKTTIYTPNN</sequence>
<dbReference type="PANTHER" id="PTHR42085">
    <property type="entry name" value="F-BOX DOMAIN-CONTAINING PROTEIN"/>
    <property type="match status" value="1"/>
</dbReference>